<accession>A0ABQ2GYA7</accession>
<protein>
    <submittedName>
        <fullName evidence="1">Uncharacterized protein</fullName>
    </submittedName>
</protein>
<dbReference type="RefSeq" id="WP_188867079.1">
    <property type="nucleotide sequence ID" value="NZ_BMNW01000007.1"/>
</dbReference>
<dbReference type="Proteomes" id="UP000616499">
    <property type="component" value="Unassembled WGS sequence"/>
</dbReference>
<keyword evidence="2" id="KW-1185">Reference proteome</keyword>
<proteinExistence type="predicted"/>
<gene>
    <name evidence="1" type="ORF">GCM10009425_31420</name>
</gene>
<sequence>MTASYDPSAAYNVKAPEDAYSIGRLIEGKYYDYQHRKADGSMGPMSAHLEGDRLIKDDQPGAGEEIGRLVNGRLVNNGGKVFDLVKLG</sequence>
<organism evidence="1 2">
    <name type="scientific">Pseudomonas asuensis</name>
    <dbReference type="NCBI Taxonomy" id="1825787"/>
    <lineage>
        <taxon>Bacteria</taxon>
        <taxon>Pseudomonadati</taxon>
        <taxon>Pseudomonadota</taxon>
        <taxon>Gammaproteobacteria</taxon>
        <taxon>Pseudomonadales</taxon>
        <taxon>Pseudomonadaceae</taxon>
        <taxon>Pseudomonas</taxon>
    </lineage>
</organism>
<comment type="caution">
    <text evidence="1">The sequence shown here is derived from an EMBL/GenBank/DDBJ whole genome shotgun (WGS) entry which is preliminary data.</text>
</comment>
<evidence type="ECO:0000313" key="2">
    <source>
        <dbReference type="Proteomes" id="UP000616499"/>
    </source>
</evidence>
<name>A0ABQ2GYA7_9PSED</name>
<reference evidence="2" key="1">
    <citation type="journal article" date="2019" name="Int. J. Syst. Evol. Microbiol.">
        <title>The Global Catalogue of Microorganisms (GCM) 10K type strain sequencing project: providing services to taxonomists for standard genome sequencing and annotation.</title>
        <authorList>
            <consortium name="The Broad Institute Genomics Platform"/>
            <consortium name="The Broad Institute Genome Sequencing Center for Infectious Disease"/>
            <person name="Wu L."/>
            <person name="Ma J."/>
        </authorList>
    </citation>
    <scope>NUCLEOTIDE SEQUENCE [LARGE SCALE GENOMIC DNA]</scope>
    <source>
        <strain evidence="2">JCM 13501</strain>
    </source>
</reference>
<dbReference type="EMBL" id="BMNW01000007">
    <property type="protein sequence ID" value="GGM18177.1"/>
    <property type="molecule type" value="Genomic_DNA"/>
</dbReference>
<evidence type="ECO:0000313" key="1">
    <source>
        <dbReference type="EMBL" id="GGM18177.1"/>
    </source>
</evidence>